<keyword evidence="3" id="KW-1185">Reference proteome</keyword>
<reference evidence="2 3" key="1">
    <citation type="submission" date="2019-03" db="EMBL/GenBank/DDBJ databases">
        <title>Genomic Encyclopedia of Type Strains, Phase IV (KMG-IV): sequencing the most valuable type-strain genomes for metagenomic binning, comparative biology and taxonomic classification.</title>
        <authorList>
            <person name="Goeker M."/>
        </authorList>
    </citation>
    <scope>NUCLEOTIDE SEQUENCE [LARGE SCALE GENOMIC DNA]</scope>
    <source>
        <strain evidence="2 3">DSM 10053</strain>
    </source>
</reference>
<dbReference type="RefSeq" id="WP_207905218.1">
    <property type="nucleotide sequence ID" value="NZ_CP170642.1"/>
</dbReference>
<proteinExistence type="predicted"/>
<dbReference type="Pfam" id="PF05050">
    <property type="entry name" value="Methyltransf_21"/>
    <property type="match status" value="1"/>
</dbReference>
<dbReference type="GO" id="GO:0032259">
    <property type="term" value="P:methylation"/>
    <property type="evidence" value="ECO:0007669"/>
    <property type="project" value="UniProtKB-KW"/>
</dbReference>
<organism evidence="2 3">
    <name type="scientific">Lonepinella koalarum</name>
    <dbReference type="NCBI Taxonomy" id="53417"/>
    <lineage>
        <taxon>Bacteria</taxon>
        <taxon>Pseudomonadati</taxon>
        <taxon>Pseudomonadota</taxon>
        <taxon>Gammaproteobacteria</taxon>
        <taxon>Pasteurellales</taxon>
        <taxon>Pasteurellaceae</taxon>
        <taxon>Lonepinella</taxon>
    </lineage>
</organism>
<dbReference type="GO" id="GO:0008168">
    <property type="term" value="F:methyltransferase activity"/>
    <property type="evidence" value="ECO:0007669"/>
    <property type="project" value="UniProtKB-KW"/>
</dbReference>
<protein>
    <submittedName>
        <fullName evidence="2">FkbM family methyltransferase</fullName>
    </submittedName>
</protein>
<evidence type="ECO:0000313" key="3">
    <source>
        <dbReference type="Proteomes" id="UP000295496"/>
    </source>
</evidence>
<evidence type="ECO:0000259" key="1">
    <source>
        <dbReference type="Pfam" id="PF05050"/>
    </source>
</evidence>
<dbReference type="SUPFAM" id="SSF53335">
    <property type="entry name" value="S-adenosyl-L-methionine-dependent methyltransferases"/>
    <property type="match status" value="1"/>
</dbReference>
<accession>A0A4R1KXX2</accession>
<dbReference type="PANTHER" id="PTHR34203:SF15">
    <property type="entry name" value="SLL1173 PROTEIN"/>
    <property type="match status" value="1"/>
</dbReference>
<name>A0A4R1KXX2_9PAST</name>
<dbReference type="NCBIfam" id="TIGR01444">
    <property type="entry name" value="fkbM_fam"/>
    <property type="match status" value="1"/>
</dbReference>
<dbReference type="InterPro" id="IPR052514">
    <property type="entry name" value="SAM-dependent_MTase"/>
</dbReference>
<keyword evidence="2" id="KW-0489">Methyltransferase</keyword>
<feature type="domain" description="Methyltransferase FkbM" evidence="1">
    <location>
        <begin position="88"/>
        <end position="240"/>
    </location>
</feature>
<gene>
    <name evidence="2" type="ORF">EV692_0579</name>
</gene>
<keyword evidence="2" id="KW-0808">Transferase</keyword>
<dbReference type="InterPro" id="IPR029063">
    <property type="entry name" value="SAM-dependent_MTases_sf"/>
</dbReference>
<dbReference type="Gene3D" id="3.40.50.150">
    <property type="entry name" value="Vaccinia Virus protein VP39"/>
    <property type="match status" value="1"/>
</dbReference>
<dbReference type="AlphaFoldDB" id="A0A4R1KXX2"/>
<sequence length="282" mass="31891">MPNQPINDTSNSIDNRTTRPISFILASTHTGTMILNRQDYTSNANGEYFGVGYQYLTTSEFDQHEINLALQLLRLRRQYYGDGVQALDCGANIGAHSIAWGNEMTHWGNVLSFEAQERIYYALAGNIAINNCFNVRALNVALGDDSQEKFLFIPKLDYNQHASFGSFELKPLARSEFIGQNIDYQHAEKIKVPLLSLDSLELQRLDFIKMDVEGMEEEVLKSGLNLIKRFKPIMLVEILKTGLQPVNNLLIPLGYRIFSQGINILAVHEQDPVLKHITVNSK</sequence>
<evidence type="ECO:0000313" key="2">
    <source>
        <dbReference type="EMBL" id="TCK70316.1"/>
    </source>
</evidence>
<dbReference type="PANTHER" id="PTHR34203">
    <property type="entry name" value="METHYLTRANSFERASE, FKBM FAMILY PROTEIN"/>
    <property type="match status" value="1"/>
</dbReference>
<dbReference type="EMBL" id="SMGJ01000002">
    <property type="protein sequence ID" value="TCK70316.1"/>
    <property type="molecule type" value="Genomic_DNA"/>
</dbReference>
<dbReference type="Proteomes" id="UP000295496">
    <property type="component" value="Unassembled WGS sequence"/>
</dbReference>
<dbReference type="InterPro" id="IPR006342">
    <property type="entry name" value="FkbM_mtfrase"/>
</dbReference>
<comment type="caution">
    <text evidence="2">The sequence shown here is derived from an EMBL/GenBank/DDBJ whole genome shotgun (WGS) entry which is preliminary data.</text>
</comment>